<organism evidence="1 2">
    <name type="scientific">Rhizophagus irregularis</name>
    <dbReference type="NCBI Taxonomy" id="588596"/>
    <lineage>
        <taxon>Eukaryota</taxon>
        <taxon>Fungi</taxon>
        <taxon>Fungi incertae sedis</taxon>
        <taxon>Mucoromycota</taxon>
        <taxon>Glomeromycotina</taxon>
        <taxon>Glomeromycetes</taxon>
        <taxon>Glomerales</taxon>
        <taxon>Glomeraceae</taxon>
        <taxon>Rhizophagus</taxon>
    </lineage>
</organism>
<proteinExistence type="predicted"/>
<dbReference type="Proteomes" id="UP000684084">
    <property type="component" value="Unassembled WGS sequence"/>
</dbReference>
<evidence type="ECO:0000313" key="1">
    <source>
        <dbReference type="EMBL" id="CAB5360222.1"/>
    </source>
</evidence>
<reference evidence="1" key="1">
    <citation type="submission" date="2020-05" db="EMBL/GenBank/DDBJ databases">
        <authorList>
            <person name="Rincon C."/>
            <person name="Sanders R I."/>
            <person name="Robbins C."/>
            <person name="Chaturvedi A."/>
        </authorList>
    </citation>
    <scope>NUCLEOTIDE SEQUENCE</scope>
    <source>
        <strain evidence="1">CHB12</strain>
    </source>
</reference>
<dbReference type="EMBL" id="CAGKOT010000015">
    <property type="protein sequence ID" value="CAB5360222.1"/>
    <property type="molecule type" value="Genomic_DNA"/>
</dbReference>
<gene>
    <name evidence="1" type="ORF">CHRIB12_LOCUS8083</name>
</gene>
<evidence type="ECO:0000313" key="2">
    <source>
        <dbReference type="Proteomes" id="UP000684084"/>
    </source>
</evidence>
<name>A0A915Z4C0_9GLOM</name>
<protein>
    <recommendedName>
        <fullName evidence="3">hAT-like transposase RNase-H fold domain-containing protein</fullName>
    </recommendedName>
</protein>
<sequence>MLSSSILIYNYLIDKLEAYCKDLDSSKDIVIAVKAGLEKLEFYYKKSDETTMYTIATGVDDNNNNDKLLNYIFGKKKNHQHNEIEMYLKNSRADQNQDVLLW</sequence>
<dbReference type="OrthoDB" id="2432695at2759"/>
<accession>A0A915Z4C0</accession>
<dbReference type="VEuPathDB" id="FungiDB:RhiirFUN_014738"/>
<dbReference type="AlphaFoldDB" id="A0A915Z4C0"/>
<comment type="caution">
    <text evidence="1">The sequence shown here is derived from an EMBL/GenBank/DDBJ whole genome shotgun (WGS) entry which is preliminary data.</text>
</comment>
<evidence type="ECO:0008006" key="3">
    <source>
        <dbReference type="Google" id="ProtNLM"/>
    </source>
</evidence>